<feature type="chain" id="PRO_5039731213" evidence="1">
    <location>
        <begin position="28"/>
        <end position="194"/>
    </location>
</feature>
<reference evidence="2" key="1">
    <citation type="journal article" date="2021" name="PeerJ">
        <title>Extensive microbial diversity within the chicken gut microbiome revealed by metagenomics and culture.</title>
        <authorList>
            <person name="Gilroy R."/>
            <person name="Ravi A."/>
            <person name="Getino M."/>
            <person name="Pursley I."/>
            <person name="Horton D.L."/>
            <person name="Alikhan N.F."/>
            <person name="Baker D."/>
            <person name="Gharbi K."/>
            <person name="Hall N."/>
            <person name="Watson M."/>
            <person name="Adriaenssens E.M."/>
            <person name="Foster-Nyarko E."/>
            <person name="Jarju S."/>
            <person name="Secka A."/>
            <person name="Antonio M."/>
            <person name="Oren A."/>
            <person name="Chaudhuri R.R."/>
            <person name="La Ragione R."/>
            <person name="Hildebrand F."/>
            <person name="Pallen M.J."/>
        </authorList>
    </citation>
    <scope>NUCLEOTIDE SEQUENCE</scope>
    <source>
        <strain evidence="2">ChiGjej1B1-1692</strain>
    </source>
</reference>
<dbReference type="EMBL" id="DWWK01000092">
    <property type="protein sequence ID" value="HJC38630.1"/>
    <property type="molecule type" value="Genomic_DNA"/>
</dbReference>
<protein>
    <submittedName>
        <fullName evidence="2">Uncharacterized protein</fullName>
    </submittedName>
</protein>
<proteinExistence type="predicted"/>
<evidence type="ECO:0000313" key="2">
    <source>
        <dbReference type="EMBL" id="HJC38630.1"/>
    </source>
</evidence>
<name>A0A9D2NWG5_9FIRM</name>
<organism evidence="2 3">
    <name type="scientific">Candidatus Mediterraneibacter faecigallinarum</name>
    <dbReference type="NCBI Taxonomy" id="2838669"/>
    <lineage>
        <taxon>Bacteria</taxon>
        <taxon>Bacillati</taxon>
        <taxon>Bacillota</taxon>
        <taxon>Clostridia</taxon>
        <taxon>Lachnospirales</taxon>
        <taxon>Lachnospiraceae</taxon>
        <taxon>Mediterraneibacter</taxon>
    </lineage>
</organism>
<dbReference type="AlphaFoldDB" id="A0A9D2NWG5"/>
<feature type="signal peptide" evidence="1">
    <location>
        <begin position="1"/>
        <end position="27"/>
    </location>
</feature>
<accession>A0A9D2NWG5</accession>
<evidence type="ECO:0000313" key="3">
    <source>
        <dbReference type="Proteomes" id="UP000823894"/>
    </source>
</evidence>
<gene>
    <name evidence="2" type="ORF">H9757_06175</name>
</gene>
<comment type="caution">
    <text evidence="2">The sequence shown here is derived from an EMBL/GenBank/DDBJ whole genome shotgun (WGS) entry which is preliminary data.</text>
</comment>
<evidence type="ECO:0000256" key="1">
    <source>
        <dbReference type="SAM" id="SignalP"/>
    </source>
</evidence>
<keyword evidence="1" id="KW-0732">Signal</keyword>
<sequence>MKKTTAAGILALTLAAVSLTPAVTAGAKEPGIQPGSVTFNQDSFGNGKFSLDLEYDAVVKPTYTIKVPQSLVMEKEGTDVYVEASNVENLAENGKYISVKVRDTWAYYFPKAYRDDEHKFNLYHGYEFMSYTVQPKNEDGTYGDALTDFGQELLSFTGDGTKYYRVTPGDDNTLTGKYWGAINFQIELADLPAE</sequence>
<reference evidence="2" key="2">
    <citation type="submission" date="2021-04" db="EMBL/GenBank/DDBJ databases">
        <authorList>
            <person name="Gilroy R."/>
        </authorList>
    </citation>
    <scope>NUCLEOTIDE SEQUENCE</scope>
    <source>
        <strain evidence="2">ChiGjej1B1-1692</strain>
    </source>
</reference>
<dbReference type="Proteomes" id="UP000823894">
    <property type="component" value="Unassembled WGS sequence"/>
</dbReference>